<sequence length="415" mass="48637">MSQEHINILIEFNDTISIQQFNYQSQPQDFFELTMPIQILSSALLKETLFVITIDGNLTAYFFNHGKLAYLLYLIIHLNIYTLIQQIIQTSQLLIIKLIQLSYRIMEYQSFEILNNIHIQLLITIKSRQVYYKNGIYMAFVQQNNNQLYFYPIQNVYISNSLQIYYQVDLLGYQFQTGQIISSYTVAEICLRIDNYKQLYFASNIIFHHQICTPKHIYLILQDQYGIFCAYFSGSDSPFNSFVYSNALFANSQNVLIIILMSVVQKQKQNIELVQIFINQSLAVNGSVLYGEFQIMPYFLETNYSYMTTLQKKVNILFQRQLITQKQFNLESQELIIQNNTKLIINPSNLFNGNIKNYSINYRACKSFNFTQPINGLTSQTLNFSFQAAIKNNNMIFIQNNISLYQLNEQTGFYS</sequence>
<evidence type="ECO:0000313" key="2">
    <source>
        <dbReference type="Proteomes" id="UP000689195"/>
    </source>
</evidence>
<protein>
    <submittedName>
        <fullName evidence="1">Uncharacterized protein</fullName>
    </submittedName>
</protein>
<accession>A0A8S1XK19</accession>
<comment type="caution">
    <text evidence="1">The sequence shown here is derived from an EMBL/GenBank/DDBJ whole genome shotgun (WGS) entry which is preliminary data.</text>
</comment>
<reference evidence="1" key="1">
    <citation type="submission" date="2021-01" db="EMBL/GenBank/DDBJ databases">
        <authorList>
            <consortium name="Genoscope - CEA"/>
            <person name="William W."/>
        </authorList>
    </citation>
    <scope>NUCLEOTIDE SEQUENCE</scope>
</reference>
<proteinExistence type="predicted"/>
<dbReference type="Proteomes" id="UP000689195">
    <property type="component" value="Unassembled WGS sequence"/>
</dbReference>
<organism evidence="1 2">
    <name type="scientific">Paramecium pentaurelia</name>
    <dbReference type="NCBI Taxonomy" id="43138"/>
    <lineage>
        <taxon>Eukaryota</taxon>
        <taxon>Sar</taxon>
        <taxon>Alveolata</taxon>
        <taxon>Ciliophora</taxon>
        <taxon>Intramacronucleata</taxon>
        <taxon>Oligohymenophorea</taxon>
        <taxon>Peniculida</taxon>
        <taxon>Parameciidae</taxon>
        <taxon>Paramecium</taxon>
    </lineage>
</organism>
<dbReference type="EMBL" id="CAJJDO010000128">
    <property type="protein sequence ID" value="CAD8201471.1"/>
    <property type="molecule type" value="Genomic_DNA"/>
</dbReference>
<gene>
    <name evidence="1" type="ORF">PPENT_87.1.T1280005</name>
</gene>
<name>A0A8S1XK19_9CILI</name>
<dbReference type="AlphaFoldDB" id="A0A8S1XK19"/>
<keyword evidence="2" id="KW-1185">Reference proteome</keyword>
<evidence type="ECO:0000313" key="1">
    <source>
        <dbReference type="EMBL" id="CAD8201471.1"/>
    </source>
</evidence>